<dbReference type="GO" id="GO:0016279">
    <property type="term" value="F:protein-lysine N-methyltransferase activity"/>
    <property type="evidence" value="ECO:0007669"/>
    <property type="project" value="RHEA"/>
</dbReference>
<dbReference type="GO" id="GO:0005840">
    <property type="term" value="C:ribosome"/>
    <property type="evidence" value="ECO:0007669"/>
    <property type="project" value="UniProtKB-KW"/>
</dbReference>
<dbReference type="PIRSF" id="PIRSF000401">
    <property type="entry name" value="RPL11_MTase"/>
    <property type="match status" value="1"/>
</dbReference>
<gene>
    <name evidence="6 7" type="primary">prmA</name>
    <name evidence="7" type="ORF">BUTYVIB_01571</name>
</gene>
<evidence type="ECO:0000256" key="4">
    <source>
        <dbReference type="ARBA" id="ARBA00022679"/>
    </source>
</evidence>
<comment type="caution">
    <text evidence="7">The sequence shown here is derived from an EMBL/GenBank/DDBJ whole genome shotgun (WGS) entry which is preliminary data.</text>
</comment>
<organism evidence="7 8">
    <name type="scientific">Eshraghiella crossota DSM 2876</name>
    <dbReference type="NCBI Taxonomy" id="511680"/>
    <lineage>
        <taxon>Bacteria</taxon>
        <taxon>Bacillati</taxon>
        <taxon>Bacillota</taxon>
        <taxon>Clostridia</taxon>
        <taxon>Lachnospirales</taxon>
        <taxon>Lachnospiraceae</taxon>
        <taxon>Eshraghiella</taxon>
    </lineage>
</organism>
<dbReference type="InterPro" id="IPR050078">
    <property type="entry name" value="Ribosomal_L11_MeTrfase_PrmA"/>
</dbReference>
<keyword evidence="4 6" id="KW-0808">Transferase</keyword>
<keyword evidence="7" id="KW-0687">Ribonucleoprotein</keyword>
<feature type="binding site" evidence="6">
    <location>
        <position position="174"/>
    </location>
    <ligand>
        <name>S-adenosyl-L-methionine</name>
        <dbReference type="ChEBI" id="CHEBI:59789"/>
    </ligand>
</feature>
<keyword evidence="2 6" id="KW-0963">Cytoplasm</keyword>
<comment type="catalytic activity">
    <reaction evidence="6">
        <text>L-lysyl-[protein] + 3 S-adenosyl-L-methionine = N(6),N(6),N(6)-trimethyl-L-lysyl-[protein] + 3 S-adenosyl-L-homocysteine + 3 H(+)</text>
        <dbReference type="Rhea" id="RHEA:54192"/>
        <dbReference type="Rhea" id="RHEA-COMP:9752"/>
        <dbReference type="Rhea" id="RHEA-COMP:13826"/>
        <dbReference type="ChEBI" id="CHEBI:15378"/>
        <dbReference type="ChEBI" id="CHEBI:29969"/>
        <dbReference type="ChEBI" id="CHEBI:57856"/>
        <dbReference type="ChEBI" id="CHEBI:59789"/>
        <dbReference type="ChEBI" id="CHEBI:61961"/>
    </reaction>
</comment>
<protein>
    <recommendedName>
        <fullName evidence="6">Ribosomal protein L11 methyltransferase</fullName>
        <shortName evidence="6">L11 Mtase</shortName>
        <ecNumber evidence="6">2.1.1.-</ecNumber>
    </recommendedName>
</protein>
<evidence type="ECO:0000256" key="1">
    <source>
        <dbReference type="ARBA" id="ARBA00009741"/>
    </source>
</evidence>
<keyword evidence="5 6" id="KW-0949">S-adenosyl-L-methionine</keyword>
<dbReference type="Proteomes" id="UP000006238">
    <property type="component" value="Unassembled WGS sequence"/>
</dbReference>
<dbReference type="EMBL" id="ABWN01000030">
    <property type="protein sequence ID" value="EFF68300.1"/>
    <property type="molecule type" value="Genomic_DNA"/>
</dbReference>
<dbReference type="PANTHER" id="PTHR43648">
    <property type="entry name" value="ELECTRON TRANSFER FLAVOPROTEIN BETA SUBUNIT LYSINE METHYLTRANSFERASE"/>
    <property type="match status" value="1"/>
</dbReference>
<dbReference type="CDD" id="cd02440">
    <property type="entry name" value="AdoMet_MTases"/>
    <property type="match status" value="1"/>
</dbReference>
<evidence type="ECO:0000256" key="2">
    <source>
        <dbReference type="ARBA" id="ARBA00022490"/>
    </source>
</evidence>
<comment type="similarity">
    <text evidence="1 6">Belongs to the methyltransferase superfamily. PrmA family.</text>
</comment>
<dbReference type="NCBIfam" id="TIGR00406">
    <property type="entry name" value="prmA"/>
    <property type="match status" value="1"/>
</dbReference>
<dbReference type="HOGENOM" id="CLU_049382_0_1_9"/>
<proteinExistence type="inferred from homology"/>
<dbReference type="Gene3D" id="3.40.50.150">
    <property type="entry name" value="Vaccinia Virus protein VP39"/>
    <property type="match status" value="1"/>
</dbReference>
<feature type="binding site" evidence="6">
    <location>
        <position position="268"/>
    </location>
    <ligand>
        <name>S-adenosyl-L-methionine</name>
        <dbReference type="ChEBI" id="CHEBI:59789"/>
    </ligand>
</feature>
<dbReference type="STRING" id="45851.BHV86_09905"/>
<keyword evidence="7" id="KW-0689">Ribosomal protein</keyword>
<dbReference type="eggNOG" id="COG2264">
    <property type="taxonomic scope" value="Bacteria"/>
</dbReference>
<dbReference type="PANTHER" id="PTHR43648:SF1">
    <property type="entry name" value="ELECTRON TRANSFER FLAVOPROTEIN BETA SUBUNIT LYSINE METHYLTRANSFERASE"/>
    <property type="match status" value="1"/>
</dbReference>
<evidence type="ECO:0000256" key="6">
    <source>
        <dbReference type="HAMAP-Rule" id="MF_00735"/>
    </source>
</evidence>
<accession>D4S0F2</accession>
<evidence type="ECO:0000256" key="5">
    <source>
        <dbReference type="ARBA" id="ARBA00022691"/>
    </source>
</evidence>
<keyword evidence="8" id="KW-1185">Reference proteome</keyword>
<dbReference type="InterPro" id="IPR029063">
    <property type="entry name" value="SAM-dependent_MTases_sf"/>
</dbReference>
<comment type="function">
    <text evidence="6">Methylates ribosomal protein L11.</text>
</comment>
<dbReference type="AlphaFoldDB" id="D4S0F2"/>
<feature type="binding site" evidence="6">
    <location>
        <position position="217"/>
    </location>
    <ligand>
        <name>S-adenosyl-L-methionine</name>
        <dbReference type="ChEBI" id="CHEBI:59789"/>
    </ligand>
</feature>
<dbReference type="HAMAP" id="MF_00735">
    <property type="entry name" value="Methyltr_PrmA"/>
    <property type="match status" value="1"/>
</dbReference>
<name>D4S0F2_9FIRM</name>
<evidence type="ECO:0000313" key="7">
    <source>
        <dbReference type="EMBL" id="EFF68300.1"/>
    </source>
</evidence>
<keyword evidence="3 6" id="KW-0489">Methyltransferase</keyword>
<reference evidence="7 8" key="1">
    <citation type="submission" date="2010-02" db="EMBL/GenBank/DDBJ databases">
        <authorList>
            <person name="Weinstock G."/>
            <person name="Sodergren E."/>
            <person name="Clifton S."/>
            <person name="Fulton L."/>
            <person name="Fulton B."/>
            <person name="Courtney L."/>
            <person name="Fronick C."/>
            <person name="Harrison M."/>
            <person name="Strong C."/>
            <person name="Farmer C."/>
            <person name="Delahaunty K."/>
            <person name="Markovic C."/>
            <person name="Hall O."/>
            <person name="Minx P."/>
            <person name="Tomlinson C."/>
            <person name="Mitreva M."/>
            <person name="Nelson J."/>
            <person name="Hou S."/>
            <person name="Wollam A."/>
            <person name="Pepin K.H."/>
            <person name="Johnson M."/>
            <person name="Bhonagiri V."/>
            <person name="Zhang X."/>
            <person name="Suruliraj S."/>
            <person name="Warren W."/>
            <person name="Chinwalla A."/>
            <person name="Mardis E.R."/>
            <person name="Wilson R.K."/>
        </authorList>
    </citation>
    <scope>NUCLEOTIDE SEQUENCE [LARGE SCALE GENOMIC DNA]</scope>
    <source>
        <strain evidence="7 8">DSM 2876</strain>
    </source>
</reference>
<dbReference type="GO" id="GO:0032259">
    <property type="term" value="P:methylation"/>
    <property type="evidence" value="ECO:0007669"/>
    <property type="project" value="UniProtKB-KW"/>
</dbReference>
<dbReference type="InterPro" id="IPR004498">
    <property type="entry name" value="Ribosomal_PrmA_MeTrfase"/>
</dbReference>
<evidence type="ECO:0000256" key="3">
    <source>
        <dbReference type="ARBA" id="ARBA00022603"/>
    </source>
</evidence>
<comment type="subcellular location">
    <subcellularLocation>
        <location evidence="6">Cytoplasm</location>
    </subcellularLocation>
</comment>
<dbReference type="EC" id="2.1.1.-" evidence="6"/>
<dbReference type="GO" id="GO:0005737">
    <property type="term" value="C:cytoplasm"/>
    <property type="evidence" value="ECO:0007669"/>
    <property type="project" value="UniProtKB-SubCell"/>
</dbReference>
<evidence type="ECO:0000313" key="8">
    <source>
        <dbReference type="Proteomes" id="UP000006238"/>
    </source>
</evidence>
<dbReference type="Pfam" id="PF06325">
    <property type="entry name" value="PrmA"/>
    <property type="match status" value="1"/>
</dbReference>
<feature type="binding site" evidence="6">
    <location>
        <position position="195"/>
    </location>
    <ligand>
        <name>S-adenosyl-L-methionine</name>
        <dbReference type="ChEBI" id="CHEBI:59789"/>
    </ligand>
</feature>
<sequence>MPVSKMKWKKYTIKTTTAAEDLVSGMLMDLGMEGVQIEDNIQLSESDTKAMFVDILPELPPDEGIGMVSFYLESDNEGVHFPEGIKDEEDMRIKIAQGLKELEDFVDVGEGTITSDETEDKDWINNWKQYFKPFMVNDIVIKPTWEEVPDDMVGRMVVDIDPGTAFGTGSHETTQLVIKQMEKYINNETELLDVGTGSGILSVIGLMLGAKHVIGTDLDPNAIIATDENMEANGISKERYEVIEGNIIDDPAIKNHIGFEKYDVVTANILADIIIPLLPEILPHMKINGILITSGIINMKEQAVKDAFRSLDGFEIVETTYQGEWVSVTAKRVK</sequence>
<dbReference type="SUPFAM" id="SSF53335">
    <property type="entry name" value="S-adenosyl-L-methionine-dependent methyltransferases"/>
    <property type="match status" value="1"/>
</dbReference>